<dbReference type="Gene3D" id="3.40.33.10">
    <property type="entry name" value="CAP"/>
    <property type="match status" value="1"/>
</dbReference>
<evidence type="ECO:0000256" key="1">
    <source>
        <dbReference type="SAM" id="SignalP"/>
    </source>
</evidence>
<organism evidence="3 4">
    <name type="scientific">Cohnella fermenti</name>
    <dbReference type="NCBI Taxonomy" id="2565925"/>
    <lineage>
        <taxon>Bacteria</taxon>
        <taxon>Bacillati</taxon>
        <taxon>Bacillota</taxon>
        <taxon>Bacilli</taxon>
        <taxon>Bacillales</taxon>
        <taxon>Paenibacillaceae</taxon>
        <taxon>Cohnella</taxon>
    </lineage>
</organism>
<keyword evidence="4" id="KW-1185">Reference proteome</keyword>
<dbReference type="PANTHER" id="PTHR31157:SF1">
    <property type="entry name" value="SCP DOMAIN-CONTAINING PROTEIN"/>
    <property type="match status" value="1"/>
</dbReference>
<dbReference type="OrthoDB" id="9783944at2"/>
<dbReference type="InterPro" id="IPR014044">
    <property type="entry name" value="CAP_dom"/>
</dbReference>
<comment type="caution">
    <text evidence="3">The sequence shown here is derived from an EMBL/GenBank/DDBJ whole genome shotgun (WGS) entry which is preliminary data.</text>
</comment>
<evidence type="ECO:0000313" key="3">
    <source>
        <dbReference type="EMBL" id="THF84657.1"/>
    </source>
</evidence>
<dbReference type="PROSITE" id="PS51257">
    <property type="entry name" value="PROKAR_LIPOPROTEIN"/>
    <property type="match status" value="1"/>
</dbReference>
<accession>A0A4S4CA62</accession>
<evidence type="ECO:0000313" key="4">
    <source>
        <dbReference type="Proteomes" id="UP000310636"/>
    </source>
</evidence>
<proteinExistence type="predicted"/>
<evidence type="ECO:0000259" key="2">
    <source>
        <dbReference type="Pfam" id="PF00188"/>
    </source>
</evidence>
<feature type="domain" description="SCP" evidence="2">
    <location>
        <begin position="119"/>
        <end position="227"/>
    </location>
</feature>
<dbReference type="AlphaFoldDB" id="A0A4S4CA62"/>
<keyword evidence="1" id="KW-0732">Signal</keyword>
<dbReference type="InterPro" id="IPR035940">
    <property type="entry name" value="CAP_sf"/>
</dbReference>
<dbReference type="Proteomes" id="UP000310636">
    <property type="component" value="Unassembled WGS sequence"/>
</dbReference>
<dbReference type="PANTHER" id="PTHR31157">
    <property type="entry name" value="SCP DOMAIN-CONTAINING PROTEIN"/>
    <property type="match status" value="1"/>
</dbReference>
<name>A0A4S4CA62_9BACL</name>
<feature type="chain" id="PRO_5038531423" evidence="1">
    <location>
        <begin position="28"/>
        <end position="233"/>
    </location>
</feature>
<dbReference type="Pfam" id="PF00188">
    <property type="entry name" value="CAP"/>
    <property type="match status" value="1"/>
</dbReference>
<reference evidence="3 4" key="1">
    <citation type="submission" date="2019-04" db="EMBL/GenBank/DDBJ databases">
        <title>Cohnella sp. nov. isolated from preserved vegetables.</title>
        <authorList>
            <person name="Lin S.-Y."/>
            <person name="Hung M.-H."/>
            <person name="Young C.-C."/>
        </authorList>
    </citation>
    <scope>NUCLEOTIDE SEQUENCE [LARGE SCALE GENOMIC DNA]</scope>
    <source>
        <strain evidence="3 4">CC-MHH1044</strain>
    </source>
</reference>
<dbReference type="SUPFAM" id="SSF55797">
    <property type="entry name" value="PR-1-like"/>
    <property type="match status" value="1"/>
</dbReference>
<sequence length="233" mass="25827">MRKKRSIGLAAVFFLLLSGCTSNPHWTAEQLTDNQGRLGPVSRQGMPAALPHAASSVSTADSSYQALRAQEQIEAGHSSWLDRFIRDHVPYRPDGVSSPSDRPRTYAAEAAKEPKEQVLALVNLERERAGLAPLRAERRLGEMASVKAEEMDSRNYFSHRSPTFGSPFEMMTAFGIRYRVAGETIAQGQDRPAEVVEQWMASPQHRANLLSAEFAETGIGYYNGKWVQEFAGD</sequence>
<feature type="signal peptide" evidence="1">
    <location>
        <begin position="1"/>
        <end position="27"/>
    </location>
</feature>
<dbReference type="RefSeq" id="WP_136367972.1">
    <property type="nucleotide sequence ID" value="NZ_SSOB01000001.1"/>
</dbReference>
<dbReference type="CDD" id="cd05379">
    <property type="entry name" value="CAP_bacterial"/>
    <property type="match status" value="1"/>
</dbReference>
<protein>
    <submittedName>
        <fullName evidence="3">SCP-like extracellular</fullName>
    </submittedName>
</protein>
<dbReference type="EMBL" id="SSOB01000001">
    <property type="protein sequence ID" value="THF84657.1"/>
    <property type="molecule type" value="Genomic_DNA"/>
</dbReference>
<gene>
    <name evidence="3" type="ORF">E6C55_01395</name>
</gene>